<dbReference type="NCBIfam" id="TIGR01297">
    <property type="entry name" value="CDF"/>
    <property type="match status" value="1"/>
</dbReference>
<accession>A0A512M4I8</accession>
<dbReference type="InterPro" id="IPR058533">
    <property type="entry name" value="Cation_efflux_TM"/>
</dbReference>
<feature type="transmembrane region" description="Helical" evidence="7">
    <location>
        <begin position="45"/>
        <end position="65"/>
    </location>
</feature>
<comment type="subcellular location">
    <subcellularLocation>
        <location evidence="1">Membrane</location>
        <topology evidence="1">Multi-pass membrane protein</topology>
    </subcellularLocation>
</comment>
<dbReference type="SUPFAM" id="SSF160240">
    <property type="entry name" value="Cation efflux protein cytoplasmic domain-like"/>
    <property type="match status" value="1"/>
</dbReference>
<feature type="transmembrane region" description="Helical" evidence="7">
    <location>
        <begin position="77"/>
        <end position="98"/>
    </location>
</feature>
<gene>
    <name evidence="10" type="ORF">BGE01nite_09400</name>
</gene>
<dbReference type="PANTHER" id="PTHR43840:SF15">
    <property type="entry name" value="MITOCHONDRIAL METAL TRANSPORTER 1-RELATED"/>
    <property type="match status" value="1"/>
</dbReference>
<dbReference type="InterPro" id="IPR027470">
    <property type="entry name" value="Cation_efflux_CTD"/>
</dbReference>
<dbReference type="GO" id="GO:0005886">
    <property type="term" value="C:plasma membrane"/>
    <property type="evidence" value="ECO:0007669"/>
    <property type="project" value="TreeGrafter"/>
</dbReference>
<dbReference type="GO" id="GO:0015093">
    <property type="term" value="F:ferrous iron transmembrane transporter activity"/>
    <property type="evidence" value="ECO:0007669"/>
    <property type="project" value="TreeGrafter"/>
</dbReference>
<dbReference type="OrthoDB" id="9806522at2"/>
<dbReference type="InterPro" id="IPR036837">
    <property type="entry name" value="Cation_efflux_CTD_sf"/>
</dbReference>
<name>A0A512M4I8_9BACT</name>
<evidence type="ECO:0000256" key="3">
    <source>
        <dbReference type="ARBA" id="ARBA00022448"/>
    </source>
</evidence>
<dbReference type="RefSeq" id="WP_146849108.1">
    <property type="nucleotide sequence ID" value="NZ_BKAG01000004.1"/>
</dbReference>
<dbReference type="GO" id="GO:0015341">
    <property type="term" value="F:zinc efflux antiporter activity"/>
    <property type="evidence" value="ECO:0007669"/>
    <property type="project" value="TreeGrafter"/>
</dbReference>
<sequence length="302" mass="32811">MSVPDQAQARAMRLSLAVGFVMLVIKMGAYLLTGSAAILGDAAESVVHVAAVVFAAYSLWLAAQPADENHRYGHSKIAFFSAGIEGGLIILAAVFIIYESIHRWIEGLTVANLGAGVLLTLSTVVINAWLGWYLIRTGRQQQSLILVANGRHVLTDGWTSLGAIVGLGLMHLTGAAWWDPVCGLIMAGNILVSGYDLLRQSVAGLMDHADPELTRQLDEALARETAARGVTFHALRHRNAGHVHYVDVHFLFPDDITLREAHRITTDIERTVMKCTEQAVHFTTHLECVGDHDELHPGDSLT</sequence>
<evidence type="ECO:0000256" key="2">
    <source>
        <dbReference type="ARBA" id="ARBA00008114"/>
    </source>
</evidence>
<organism evidence="10 11">
    <name type="scientific">Brevifollis gellanilyticus</name>
    <dbReference type="NCBI Taxonomy" id="748831"/>
    <lineage>
        <taxon>Bacteria</taxon>
        <taxon>Pseudomonadati</taxon>
        <taxon>Verrucomicrobiota</taxon>
        <taxon>Verrucomicrobiia</taxon>
        <taxon>Verrucomicrobiales</taxon>
        <taxon>Verrucomicrobiaceae</taxon>
    </lineage>
</organism>
<dbReference type="Pfam" id="PF01545">
    <property type="entry name" value="Cation_efflux"/>
    <property type="match status" value="1"/>
</dbReference>
<dbReference type="GO" id="GO:0006882">
    <property type="term" value="P:intracellular zinc ion homeostasis"/>
    <property type="evidence" value="ECO:0007669"/>
    <property type="project" value="TreeGrafter"/>
</dbReference>
<dbReference type="Gene3D" id="3.30.70.1350">
    <property type="entry name" value="Cation efflux protein, cytoplasmic domain"/>
    <property type="match status" value="1"/>
</dbReference>
<evidence type="ECO:0000256" key="5">
    <source>
        <dbReference type="ARBA" id="ARBA00022989"/>
    </source>
</evidence>
<dbReference type="InterPro" id="IPR050291">
    <property type="entry name" value="CDF_Transporter"/>
</dbReference>
<reference evidence="10 11" key="1">
    <citation type="submission" date="2019-07" db="EMBL/GenBank/DDBJ databases">
        <title>Whole genome shotgun sequence of Brevifollis gellanilyticus NBRC 108608.</title>
        <authorList>
            <person name="Hosoyama A."/>
            <person name="Uohara A."/>
            <person name="Ohji S."/>
            <person name="Ichikawa N."/>
        </authorList>
    </citation>
    <scope>NUCLEOTIDE SEQUENCE [LARGE SCALE GENOMIC DNA]</scope>
    <source>
        <strain evidence="10 11">NBRC 108608</strain>
    </source>
</reference>
<dbReference type="PANTHER" id="PTHR43840">
    <property type="entry name" value="MITOCHONDRIAL METAL TRANSPORTER 1-RELATED"/>
    <property type="match status" value="1"/>
</dbReference>
<keyword evidence="5 7" id="KW-1133">Transmembrane helix</keyword>
<keyword evidence="11" id="KW-1185">Reference proteome</keyword>
<keyword evidence="6 7" id="KW-0472">Membrane</keyword>
<evidence type="ECO:0000313" key="11">
    <source>
        <dbReference type="Proteomes" id="UP000321577"/>
    </source>
</evidence>
<keyword evidence="3" id="KW-0813">Transport</keyword>
<protein>
    <submittedName>
        <fullName evidence="10">Transporter</fullName>
    </submittedName>
</protein>
<feature type="domain" description="Cation efflux protein cytoplasmic" evidence="9">
    <location>
        <begin position="227"/>
        <end position="287"/>
    </location>
</feature>
<feature type="domain" description="Cation efflux protein transmembrane" evidence="8">
    <location>
        <begin position="13"/>
        <end position="206"/>
    </location>
</feature>
<dbReference type="GO" id="GO:0015086">
    <property type="term" value="F:cadmium ion transmembrane transporter activity"/>
    <property type="evidence" value="ECO:0007669"/>
    <property type="project" value="TreeGrafter"/>
</dbReference>
<evidence type="ECO:0000256" key="1">
    <source>
        <dbReference type="ARBA" id="ARBA00004141"/>
    </source>
</evidence>
<feature type="transmembrane region" description="Helical" evidence="7">
    <location>
        <begin position="12"/>
        <end position="33"/>
    </location>
</feature>
<dbReference type="Proteomes" id="UP000321577">
    <property type="component" value="Unassembled WGS sequence"/>
</dbReference>
<dbReference type="Gene3D" id="1.20.1510.10">
    <property type="entry name" value="Cation efflux protein transmembrane domain"/>
    <property type="match status" value="1"/>
</dbReference>
<dbReference type="EMBL" id="BKAG01000004">
    <property type="protein sequence ID" value="GEP41649.1"/>
    <property type="molecule type" value="Genomic_DNA"/>
</dbReference>
<dbReference type="Pfam" id="PF16916">
    <property type="entry name" value="ZT_dimer"/>
    <property type="match status" value="1"/>
</dbReference>
<dbReference type="InterPro" id="IPR027469">
    <property type="entry name" value="Cation_efflux_TMD_sf"/>
</dbReference>
<feature type="transmembrane region" description="Helical" evidence="7">
    <location>
        <begin position="110"/>
        <end position="135"/>
    </location>
</feature>
<comment type="caution">
    <text evidence="10">The sequence shown here is derived from an EMBL/GenBank/DDBJ whole genome shotgun (WGS) entry which is preliminary data.</text>
</comment>
<dbReference type="SUPFAM" id="SSF161111">
    <property type="entry name" value="Cation efflux protein transmembrane domain-like"/>
    <property type="match status" value="1"/>
</dbReference>
<dbReference type="AlphaFoldDB" id="A0A512M4I8"/>
<evidence type="ECO:0000313" key="10">
    <source>
        <dbReference type="EMBL" id="GEP41649.1"/>
    </source>
</evidence>
<evidence type="ECO:0000256" key="7">
    <source>
        <dbReference type="SAM" id="Phobius"/>
    </source>
</evidence>
<keyword evidence="4 7" id="KW-0812">Transmembrane</keyword>
<evidence type="ECO:0000259" key="9">
    <source>
        <dbReference type="Pfam" id="PF16916"/>
    </source>
</evidence>
<dbReference type="InterPro" id="IPR002524">
    <property type="entry name" value="Cation_efflux"/>
</dbReference>
<evidence type="ECO:0000256" key="4">
    <source>
        <dbReference type="ARBA" id="ARBA00022692"/>
    </source>
</evidence>
<evidence type="ECO:0000259" key="8">
    <source>
        <dbReference type="Pfam" id="PF01545"/>
    </source>
</evidence>
<evidence type="ECO:0000256" key="6">
    <source>
        <dbReference type="ARBA" id="ARBA00023136"/>
    </source>
</evidence>
<comment type="similarity">
    <text evidence="2">Belongs to the cation diffusion facilitator (CDF) transporter (TC 2.A.4) family.</text>
</comment>
<proteinExistence type="inferred from homology"/>